<dbReference type="PANTHER" id="PTHR33204">
    <property type="entry name" value="TRANSCRIPTIONAL REGULATOR, MARR FAMILY"/>
    <property type="match status" value="1"/>
</dbReference>
<dbReference type="OrthoDB" id="9791143at2"/>
<proteinExistence type="predicted"/>
<sequence>MTGNNTKKTLSCPVETTLKIIGGRWKVLIVHFLFKGTQRFGELTRELNGVSAKVLSTQLRELEADGIIHREEFDETPPKVEYSLTPLGRSLEQVLSSMDAWGRTVEGRQPNDNPSSSIAPLPNHNGDLDHLS</sequence>
<gene>
    <name evidence="6" type="primary">yybR</name>
    <name evidence="6" type="ORF">Pla110_19800</name>
</gene>
<feature type="region of interest" description="Disordered" evidence="4">
    <location>
        <begin position="100"/>
        <end position="132"/>
    </location>
</feature>
<evidence type="ECO:0000256" key="3">
    <source>
        <dbReference type="ARBA" id="ARBA00023163"/>
    </source>
</evidence>
<keyword evidence="7" id="KW-1185">Reference proteome</keyword>
<dbReference type="Gene3D" id="1.10.10.10">
    <property type="entry name" value="Winged helix-like DNA-binding domain superfamily/Winged helix DNA-binding domain"/>
    <property type="match status" value="1"/>
</dbReference>
<dbReference type="GO" id="GO:0003677">
    <property type="term" value="F:DNA binding"/>
    <property type="evidence" value="ECO:0007669"/>
    <property type="project" value="UniProtKB-KW"/>
</dbReference>
<dbReference type="PANTHER" id="PTHR33204:SF29">
    <property type="entry name" value="TRANSCRIPTIONAL REGULATOR"/>
    <property type="match status" value="1"/>
</dbReference>
<keyword evidence="2" id="KW-0238">DNA-binding</keyword>
<organism evidence="6 7">
    <name type="scientific">Polystyrenella longa</name>
    <dbReference type="NCBI Taxonomy" id="2528007"/>
    <lineage>
        <taxon>Bacteria</taxon>
        <taxon>Pseudomonadati</taxon>
        <taxon>Planctomycetota</taxon>
        <taxon>Planctomycetia</taxon>
        <taxon>Planctomycetales</taxon>
        <taxon>Planctomycetaceae</taxon>
        <taxon>Polystyrenella</taxon>
    </lineage>
</organism>
<dbReference type="RefSeq" id="WP_144995502.1">
    <property type="nucleotide sequence ID" value="NZ_CP036281.1"/>
</dbReference>
<evidence type="ECO:0000313" key="7">
    <source>
        <dbReference type="Proteomes" id="UP000317178"/>
    </source>
</evidence>
<dbReference type="Proteomes" id="UP000317178">
    <property type="component" value="Chromosome"/>
</dbReference>
<dbReference type="InterPro" id="IPR036388">
    <property type="entry name" value="WH-like_DNA-bd_sf"/>
</dbReference>
<evidence type="ECO:0000256" key="2">
    <source>
        <dbReference type="ARBA" id="ARBA00023125"/>
    </source>
</evidence>
<dbReference type="AlphaFoldDB" id="A0A518CLZ7"/>
<dbReference type="InterPro" id="IPR002577">
    <property type="entry name" value="HTH_HxlR"/>
</dbReference>
<accession>A0A518CLZ7</accession>
<evidence type="ECO:0000313" key="6">
    <source>
        <dbReference type="EMBL" id="QDU80256.1"/>
    </source>
</evidence>
<dbReference type="SMART" id="SM00418">
    <property type="entry name" value="HTH_ARSR"/>
    <property type="match status" value="1"/>
</dbReference>
<evidence type="ECO:0000256" key="1">
    <source>
        <dbReference type="ARBA" id="ARBA00023015"/>
    </source>
</evidence>
<keyword evidence="1" id="KW-0805">Transcription regulation</keyword>
<dbReference type="InterPro" id="IPR036390">
    <property type="entry name" value="WH_DNA-bd_sf"/>
</dbReference>
<dbReference type="EMBL" id="CP036281">
    <property type="protein sequence ID" value="QDU80256.1"/>
    <property type="molecule type" value="Genomic_DNA"/>
</dbReference>
<dbReference type="InterPro" id="IPR011991">
    <property type="entry name" value="ArsR-like_HTH"/>
</dbReference>
<dbReference type="Pfam" id="PF01638">
    <property type="entry name" value="HxlR"/>
    <property type="match status" value="1"/>
</dbReference>
<dbReference type="InterPro" id="IPR001845">
    <property type="entry name" value="HTH_ArsR_DNA-bd_dom"/>
</dbReference>
<keyword evidence="3" id="KW-0804">Transcription</keyword>
<evidence type="ECO:0000256" key="4">
    <source>
        <dbReference type="SAM" id="MobiDB-lite"/>
    </source>
</evidence>
<reference evidence="6 7" key="1">
    <citation type="submission" date="2019-02" db="EMBL/GenBank/DDBJ databases">
        <title>Deep-cultivation of Planctomycetes and their phenomic and genomic characterization uncovers novel biology.</title>
        <authorList>
            <person name="Wiegand S."/>
            <person name="Jogler M."/>
            <person name="Boedeker C."/>
            <person name="Pinto D."/>
            <person name="Vollmers J."/>
            <person name="Rivas-Marin E."/>
            <person name="Kohn T."/>
            <person name="Peeters S.H."/>
            <person name="Heuer A."/>
            <person name="Rast P."/>
            <person name="Oberbeckmann S."/>
            <person name="Bunk B."/>
            <person name="Jeske O."/>
            <person name="Meyerdierks A."/>
            <person name="Storesund J.E."/>
            <person name="Kallscheuer N."/>
            <person name="Luecker S."/>
            <person name="Lage O.M."/>
            <person name="Pohl T."/>
            <person name="Merkel B.J."/>
            <person name="Hornburger P."/>
            <person name="Mueller R.-W."/>
            <person name="Bruemmer F."/>
            <person name="Labrenz M."/>
            <person name="Spormann A.M."/>
            <person name="Op den Camp H."/>
            <person name="Overmann J."/>
            <person name="Amann R."/>
            <person name="Jetten M.S.M."/>
            <person name="Mascher T."/>
            <person name="Medema M.H."/>
            <person name="Devos D.P."/>
            <person name="Kaster A.-K."/>
            <person name="Ovreas L."/>
            <person name="Rohde M."/>
            <person name="Galperin M.Y."/>
            <person name="Jogler C."/>
        </authorList>
    </citation>
    <scope>NUCLEOTIDE SEQUENCE [LARGE SCALE GENOMIC DNA]</scope>
    <source>
        <strain evidence="6 7">Pla110</strain>
    </source>
</reference>
<dbReference type="PROSITE" id="PS51118">
    <property type="entry name" value="HTH_HXLR"/>
    <property type="match status" value="1"/>
</dbReference>
<dbReference type="SUPFAM" id="SSF46785">
    <property type="entry name" value="Winged helix' DNA-binding domain"/>
    <property type="match status" value="1"/>
</dbReference>
<evidence type="ECO:0000259" key="5">
    <source>
        <dbReference type="PROSITE" id="PS51118"/>
    </source>
</evidence>
<name>A0A518CLZ7_9PLAN</name>
<dbReference type="GO" id="GO:0003700">
    <property type="term" value="F:DNA-binding transcription factor activity"/>
    <property type="evidence" value="ECO:0007669"/>
    <property type="project" value="InterPro"/>
</dbReference>
<dbReference type="CDD" id="cd00090">
    <property type="entry name" value="HTH_ARSR"/>
    <property type="match status" value="1"/>
</dbReference>
<dbReference type="KEGG" id="plon:Pla110_19800"/>
<feature type="domain" description="HTH hxlR-type" evidence="5">
    <location>
        <begin position="12"/>
        <end position="110"/>
    </location>
</feature>
<protein>
    <submittedName>
        <fullName evidence="6">Putative HTH-type transcriptional regulator YybR</fullName>
    </submittedName>
</protein>